<organism evidence="5 6">
    <name type="scientific">Escherichia coli</name>
    <dbReference type="NCBI Taxonomy" id="562"/>
    <lineage>
        <taxon>Bacteria</taxon>
        <taxon>Pseudomonadati</taxon>
        <taxon>Pseudomonadota</taxon>
        <taxon>Gammaproteobacteria</taxon>
        <taxon>Enterobacterales</taxon>
        <taxon>Enterobacteriaceae</taxon>
        <taxon>Escherichia</taxon>
    </lineage>
</organism>
<feature type="domain" description="HTH cro/C1-type" evidence="4">
    <location>
        <begin position="72"/>
        <end position="126"/>
    </location>
</feature>
<dbReference type="Proteomes" id="UP000555763">
    <property type="component" value="Unassembled WGS sequence"/>
</dbReference>
<dbReference type="SUPFAM" id="SSF47413">
    <property type="entry name" value="lambda repressor-like DNA-binding domains"/>
    <property type="match status" value="2"/>
</dbReference>
<dbReference type="EMBL" id="AATLZG010000010">
    <property type="protein sequence ID" value="EFM8154317.1"/>
    <property type="molecule type" value="Genomic_DNA"/>
</dbReference>
<accession>A0A828NZU4</accession>
<evidence type="ECO:0000256" key="1">
    <source>
        <dbReference type="ARBA" id="ARBA00023015"/>
    </source>
</evidence>
<evidence type="ECO:0000256" key="2">
    <source>
        <dbReference type="ARBA" id="ARBA00023125"/>
    </source>
</evidence>
<dbReference type="Gene3D" id="1.10.260.40">
    <property type="entry name" value="lambda repressor-like DNA-binding domains"/>
    <property type="match status" value="2"/>
</dbReference>
<protein>
    <submittedName>
        <fullName evidence="5">Helix-turn-helix domain-containing protein</fullName>
    </submittedName>
</protein>
<feature type="domain" description="HTH cro/C1-type" evidence="4">
    <location>
        <begin position="152"/>
        <end position="206"/>
    </location>
</feature>
<dbReference type="SMART" id="SM00530">
    <property type="entry name" value="HTH_XRE"/>
    <property type="match status" value="2"/>
</dbReference>
<dbReference type="CDD" id="cd00093">
    <property type="entry name" value="HTH_XRE"/>
    <property type="match status" value="2"/>
</dbReference>
<comment type="caution">
    <text evidence="5">The sequence shown here is derived from an EMBL/GenBank/DDBJ whole genome shotgun (WGS) entry which is preliminary data.</text>
</comment>
<dbReference type="GO" id="GO:0003677">
    <property type="term" value="F:DNA binding"/>
    <property type="evidence" value="ECO:0007669"/>
    <property type="project" value="UniProtKB-KW"/>
</dbReference>
<dbReference type="PANTHER" id="PTHR40661:SF3">
    <property type="entry name" value="FELS-1 PROPHAGE TRANSCRIPTIONAL REGULATOR"/>
    <property type="match status" value="1"/>
</dbReference>
<gene>
    <name evidence="5" type="ORF">A5U30_001920</name>
</gene>
<dbReference type="PANTHER" id="PTHR40661">
    <property type="match status" value="1"/>
</dbReference>
<evidence type="ECO:0000313" key="5">
    <source>
        <dbReference type="EMBL" id="EFM8154317.1"/>
    </source>
</evidence>
<keyword evidence="2" id="KW-0238">DNA-binding</keyword>
<dbReference type="AlphaFoldDB" id="A0A828NZU4"/>
<sequence>MHHKATTLDCLEELKNLGSLITLIAKSSQDATLSNDIESCAGLAWDMTNNISRKLSGSIFLQTPNTETNSRIRAQREACGLTTTELARLLDLDEEIILQWESGEFEPTISMLIPLANVLGCDPLSLLNQKDGATAVRVNTPEVHVESIGDRIRIARKKLGLTEADLARMIHTYSDPVSDWECGTCEVPADQIVPLASALNCDLMWLLTGKSLAKE</sequence>
<keyword evidence="1" id="KW-0805">Transcription regulation</keyword>
<reference evidence="5 6" key="1">
    <citation type="submission" date="2020-02" db="EMBL/GenBank/DDBJ databases">
        <authorList>
            <consortium name="PulseNet: The National Subtyping Network for Foodborne Disease Surveillance"/>
            <person name="Tarr C.L."/>
            <person name="Trees E."/>
            <person name="Katz L.S."/>
            <person name="Carleton-Romer H.A."/>
            <person name="Stroika S."/>
            <person name="Kucerova Z."/>
            <person name="Roache K.F."/>
            <person name="Sabol A.L."/>
            <person name="Besser J."/>
            <person name="Gerner-Smidt P."/>
        </authorList>
    </citation>
    <scope>NUCLEOTIDE SEQUENCE [LARGE SCALE GENOMIC DNA]</scope>
    <source>
        <strain evidence="5 6">PNUSAE002719</strain>
    </source>
</reference>
<evidence type="ECO:0000259" key="4">
    <source>
        <dbReference type="PROSITE" id="PS50943"/>
    </source>
</evidence>
<dbReference type="Pfam" id="PF01381">
    <property type="entry name" value="HTH_3"/>
    <property type="match status" value="1"/>
</dbReference>
<evidence type="ECO:0000313" key="6">
    <source>
        <dbReference type="Proteomes" id="UP000555763"/>
    </source>
</evidence>
<keyword evidence="3" id="KW-0804">Transcription</keyword>
<dbReference type="InterPro" id="IPR001387">
    <property type="entry name" value="Cro/C1-type_HTH"/>
</dbReference>
<dbReference type="PROSITE" id="PS50943">
    <property type="entry name" value="HTH_CROC1"/>
    <property type="match status" value="2"/>
</dbReference>
<proteinExistence type="predicted"/>
<name>A0A828NZU4_ECOLX</name>
<evidence type="ECO:0000256" key="3">
    <source>
        <dbReference type="ARBA" id="ARBA00023163"/>
    </source>
</evidence>
<dbReference type="InterPro" id="IPR010982">
    <property type="entry name" value="Lambda_DNA-bd_dom_sf"/>
</dbReference>